<dbReference type="CDD" id="cd03441">
    <property type="entry name" value="R_hydratase_like"/>
    <property type="match status" value="1"/>
</dbReference>
<dbReference type="SUPFAM" id="SSF54637">
    <property type="entry name" value="Thioesterase/thiol ester dehydrase-isomerase"/>
    <property type="match status" value="1"/>
</dbReference>
<dbReference type="InterPro" id="IPR039569">
    <property type="entry name" value="FAS1-like_DH_region"/>
</dbReference>
<dbReference type="EMBL" id="JBHRUV010000079">
    <property type="protein sequence ID" value="MFC3267112.1"/>
    <property type="molecule type" value="Genomic_DNA"/>
</dbReference>
<dbReference type="RefSeq" id="WP_376828886.1">
    <property type="nucleotide sequence ID" value="NZ_JBHLWR010000004.1"/>
</dbReference>
<gene>
    <name evidence="2" type="ORF">ACFOEX_12225</name>
</gene>
<keyword evidence="3" id="KW-1185">Reference proteome</keyword>
<name>A0ABV7LH47_9HYPH</name>
<dbReference type="Proteomes" id="UP001595536">
    <property type="component" value="Unassembled WGS sequence"/>
</dbReference>
<organism evidence="2 3">
    <name type="scientific">Camelimonas abortus</name>
    <dbReference type="NCBI Taxonomy" id="1017184"/>
    <lineage>
        <taxon>Bacteria</taxon>
        <taxon>Pseudomonadati</taxon>
        <taxon>Pseudomonadota</taxon>
        <taxon>Alphaproteobacteria</taxon>
        <taxon>Hyphomicrobiales</taxon>
        <taxon>Chelatococcaceae</taxon>
        <taxon>Camelimonas</taxon>
    </lineage>
</organism>
<protein>
    <submittedName>
        <fullName evidence="2">MaoC family dehydratase N-terminal domain-containing protein</fullName>
    </submittedName>
</protein>
<accession>A0ABV7LH47</accession>
<dbReference type="Gene3D" id="3.10.129.10">
    <property type="entry name" value="Hotdog Thioesterase"/>
    <property type="match status" value="1"/>
</dbReference>
<evidence type="ECO:0000313" key="2">
    <source>
        <dbReference type="EMBL" id="MFC3267112.1"/>
    </source>
</evidence>
<comment type="caution">
    <text evidence="2">The sequence shown here is derived from an EMBL/GenBank/DDBJ whole genome shotgun (WGS) entry which is preliminary data.</text>
</comment>
<feature type="domain" description="FAS1-like dehydratase" evidence="1">
    <location>
        <begin position="12"/>
        <end position="144"/>
    </location>
</feature>
<reference evidence="3" key="1">
    <citation type="journal article" date="2019" name="Int. J. Syst. Evol. Microbiol.">
        <title>The Global Catalogue of Microorganisms (GCM) 10K type strain sequencing project: providing services to taxonomists for standard genome sequencing and annotation.</title>
        <authorList>
            <consortium name="The Broad Institute Genomics Platform"/>
            <consortium name="The Broad Institute Genome Sequencing Center for Infectious Disease"/>
            <person name="Wu L."/>
            <person name="Ma J."/>
        </authorList>
    </citation>
    <scope>NUCLEOTIDE SEQUENCE [LARGE SCALE GENOMIC DNA]</scope>
    <source>
        <strain evidence="3">CCM 7941</strain>
    </source>
</reference>
<dbReference type="PIRSF" id="PIRSF018072">
    <property type="entry name" value="UCP018072"/>
    <property type="match status" value="1"/>
</dbReference>
<dbReference type="InterPro" id="IPR016709">
    <property type="entry name" value="HadA-like"/>
</dbReference>
<evidence type="ECO:0000259" key="1">
    <source>
        <dbReference type="Pfam" id="PF13452"/>
    </source>
</evidence>
<dbReference type="Pfam" id="PF13452">
    <property type="entry name" value="FAS1_DH_region"/>
    <property type="match status" value="1"/>
</dbReference>
<proteinExistence type="predicted"/>
<dbReference type="InterPro" id="IPR029069">
    <property type="entry name" value="HotDog_dom_sf"/>
</dbReference>
<sequence>MAATFAVDPQTLTGHVFPPQHAFVEPRRLRFFIETIGETSPVYHSAEAARAAGYRDIPVPPTYLFCLQGLDNPGSIKVLDMLGVDIGRILHGEQKFVYHRPACVGDWLTYVTRIAAITDKKGGALTMVTQETRVENGEGAHVADLTSTIVIRNPQHGGNG</sequence>
<evidence type="ECO:0000313" key="3">
    <source>
        <dbReference type="Proteomes" id="UP001595536"/>
    </source>
</evidence>